<evidence type="ECO:0000259" key="1">
    <source>
        <dbReference type="Pfam" id="PF12680"/>
    </source>
</evidence>
<dbReference type="PANTHER" id="PTHR41252">
    <property type="entry name" value="BLR2505 PROTEIN"/>
    <property type="match status" value="1"/>
</dbReference>
<gene>
    <name evidence="2" type="ORF">METZ01_LOCUS326230</name>
</gene>
<dbReference type="EMBL" id="UINC01107762">
    <property type="protein sequence ID" value="SVC73376.1"/>
    <property type="molecule type" value="Genomic_DNA"/>
</dbReference>
<dbReference type="InterPro" id="IPR032710">
    <property type="entry name" value="NTF2-like_dom_sf"/>
</dbReference>
<protein>
    <recommendedName>
        <fullName evidence="1">SnoaL-like domain-containing protein</fullName>
    </recommendedName>
</protein>
<name>A0A382PJG8_9ZZZZ</name>
<dbReference type="Gene3D" id="3.10.450.50">
    <property type="match status" value="1"/>
</dbReference>
<dbReference type="InterPro" id="IPR037401">
    <property type="entry name" value="SnoaL-like"/>
</dbReference>
<dbReference type="AlphaFoldDB" id="A0A382PJG8"/>
<proteinExistence type="predicted"/>
<dbReference type="PANTHER" id="PTHR41252:SF1">
    <property type="entry name" value="BLR2505 PROTEIN"/>
    <property type="match status" value="1"/>
</dbReference>
<feature type="domain" description="SnoaL-like" evidence="1">
    <location>
        <begin position="11"/>
        <end position="112"/>
    </location>
</feature>
<evidence type="ECO:0000313" key="2">
    <source>
        <dbReference type="EMBL" id="SVC73376.1"/>
    </source>
</evidence>
<dbReference type="Pfam" id="PF12680">
    <property type="entry name" value="SnoaL_2"/>
    <property type="match status" value="1"/>
</dbReference>
<dbReference type="SUPFAM" id="SSF54427">
    <property type="entry name" value="NTF2-like"/>
    <property type="match status" value="1"/>
</dbReference>
<reference evidence="2" key="1">
    <citation type="submission" date="2018-05" db="EMBL/GenBank/DDBJ databases">
        <authorList>
            <person name="Lanie J.A."/>
            <person name="Ng W.-L."/>
            <person name="Kazmierczak K.M."/>
            <person name="Andrzejewski T.M."/>
            <person name="Davidsen T.M."/>
            <person name="Wayne K.J."/>
            <person name="Tettelin H."/>
            <person name="Glass J.I."/>
            <person name="Rusch D."/>
            <person name="Podicherti R."/>
            <person name="Tsui H.-C.T."/>
            <person name="Winkler M.E."/>
        </authorList>
    </citation>
    <scope>NUCLEOTIDE SEQUENCE</scope>
</reference>
<sequence length="126" mass="13692">MESNMSSLDVVQGTYAAFGEGDMEKLASLFADDWVGTVPDHMPNGRAYHGASDFIQNFLAKLTEVWPDFGLEPIGFYESGDTVFMHGKITAGGKTTETIHMSVVKNGKVVSWQPFDDTHSLISAAS</sequence>
<accession>A0A382PJG8</accession>
<organism evidence="2">
    <name type="scientific">marine metagenome</name>
    <dbReference type="NCBI Taxonomy" id="408172"/>
    <lineage>
        <taxon>unclassified sequences</taxon>
        <taxon>metagenomes</taxon>
        <taxon>ecological metagenomes</taxon>
    </lineage>
</organism>